<keyword evidence="6" id="KW-0597">Phosphoprotein</keyword>
<dbReference type="GO" id="GO:0005524">
    <property type="term" value="F:ATP binding"/>
    <property type="evidence" value="ECO:0007669"/>
    <property type="project" value="UniProtKB-UniRule"/>
</dbReference>
<dbReference type="FunFam" id="2.30.29.30:FF:000081">
    <property type="entry name" value="Citron rho-interacting serine/threonine kinase"/>
    <property type="match status" value="1"/>
</dbReference>
<dbReference type="InterPro" id="IPR011993">
    <property type="entry name" value="PH-like_dom_sf"/>
</dbReference>
<feature type="region of interest" description="Disordered" evidence="19">
    <location>
        <begin position="1906"/>
        <end position="1967"/>
    </location>
</feature>
<evidence type="ECO:0000256" key="9">
    <source>
        <dbReference type="ARBA" id="ARBA00022741"/>
    </source>
</evidence>
<evidence type="ECO:0000256" key="15">
    <source>
        <dbReference type="ARBA" id="ARBA00047899"/>
    </source>
</evidence>
<dbReference type="GO" id="GO:0005856">
    <property type="term" value="C:cytoskeleton"/>
    <property type="evidence" value="ECO:0007669"/>
    <property type="project" value="TreeGrafter"/>
</dbReference>
<evidence type="ECO:0000256" key="16">
    <source>
        <dbReference type="ARBA" id="ARBA00048679"/>
    </source>
</evidence>
<comment type="subcellular location">
    <subcellularLocation>
        <location evidence="2">Cytoplasm</location>
    </subcellularLocation>
</comment>
<dbReference type="Gene3D" id="3.30.200.20">
    <property type="entry name" value="Phosphorylase Kinase, domain 1"/>
    <property type="match status" value="1"/>
</dbReference>
<dbReference type="GO" id="GO:0008270">
    <property type="term" value="F:zinc ion binding"/>
    <property type="evidence" value="ECO:0007669"/>
    <property type="project" value="UniProtKB-KW"/>
</dbReference>
<dbReference type="SUPFAM" id="SSF57889">
    <property type="entry name" value="Cysteine-rich domain"/>
    <property type="match status" value="1"/>
</dbReference>
<feature type="coiled-coil region" evidence="18">
    <location>
        <begin position="555"/>
        <end position="603"/>
    </location>
</feature>
<feature type="coiled-coil region" evidence="18">
    <location>
        <begin position="637"/>
        <end position="685"/>
    </location>
</feature>
<dbReference type="Pfam" id="PF25346">
    <property type="entry name" value="PH_MRCK"/>
    <property type="match status" value="1"/>
</dbReference>
<dbReference type="PROSITE" id="PS51285">
    <property type="entry name" value="AGC_KINASE_CTER"/>
    <property type="match status" value="1"/>
</dbReference>
<dbReference type="Pfam" id="PF00780">
    <property type="entry name" value="CNH"/>
    <property type="match status" value="1"/>
</dbReference>
<proteinExistence type="predicted"/>
<dbReference type="Gene3D" id="3.30.60.20">
    <property type="match status" value="1"/>
</dbReference>
<comment type="caution">
    <text evidence="25">The sequence shown here is derived from an EMBL/GenBank/DDBJ whole genome shotgun (WGS) entry which is preliminary data.</text>
</comment>
<feature type="coiled-coil region" evidence="18">
    <location>
        <begin position="716"/>
        <end position="750"/>
    </location>
</feature>
<keyword evidence="13 17" id="KW-0067">ATP-binding</keyword>
<dbReference type="PROSITE" id="PS00108">
    <property type="entry name" value="PROTEIN_KINASE_ST"/>
    <property type="match status" value="1"/>
</dbReference>
<evidence type="ECO:0000256" key="8">
    <source>
        <dbReference type="ARBA" id="ARBA00022723"/>
    </source>
</evidence>
<feature type="coiled-coil region" evidence="18">
    <location>
        <begin position="1188"/>
        <end position="1226"/>
    </location>
</feature>
<evidence type="ECO:0000256" key="1">
    <source>
        <dbReference type="ARBA" id="ARBA00001946"/>
    </source>
</evidence>
<dbReference type="Pfam" id="PF00130">
    <property type="entry name" value="C1_1"/>
    <property type="match status" value="1"/>
</dbReference>
<evidence type="ECO:0000256" key="4">
    <source>
        <dbReference type="ARBA" id="ARBA00022490"/>
    </source>
</evidence>
<name>A0AAV6V5C6_9ARAC</name>
<dbReference type="PROSITE" id="PS00479">
    <property type="entry name" value="ZF_DAG_PE_1"/>
    <property type="match status" value="1"/>
</dbReference>
<gene>
    <name evidence="25" type="ORF">JTE90_007723</name>
</gene>
<dbReference type="InterPro" id="IPR050839">
    <property type="entry name" value="Rho-assoc_Ser/Thr_Kinase"/>
</dbReference>
<keyword evidence="7" id="KW-0808">Transferase</keyword>
<evidence type="ECO:0000256" key="7">
    <source>
        <dbReference type="ARBA" id="ARBA00022679"/>
    </source>
</evidence>
<dbReference type="InterPro" id="IPR046349">
    <property type="entry name" value="C1-like_sf"/>
</dbReference>
<dbReference type="InterPro" id="IPR000719">
    <property type="entry name" value="Prot_kinase_dom"/>
</dbReference>
<keyword evidence="4" id="KW-0963">Cytoplasm</keyword>
<dbReference type="SMART" id="SM00220">
    <property type="entry name" value="S_TKc"/>
    <property type="match status" value="1"/>
</dbReference>
<evidence type="ECO:0000256" key="6">
    <source>
        <dbReference type="ARBA" id="ARBA00022553"/>
    </source>
</evidence>
<keyword evidence="14 18" id="KW-0175">Coiled coil</keyword>
<feature type="region of interest" description="Disordered" evidence="19">
    <location>
        <begin position="769"/>
        <end position="812"/>
    </location>
</feature>
<evidence type="ECO:0000256" key="13">
    <source>
        <dbReference type="ARBA" id="ARBA00022840"/>
    </source>
</evidence>
<dbReference type="InterPro" id="IPR017441">
    <property type="entry name" value="Protein_kinase_ATP_BS"/>
</dbReference>
<feature type="domain" description="AGC-kinase C-terminal" evidence="24">
    <location>
        <begin position="352"/>
        <end position="421"/>
    </location>
</feature>
<feature type="compositionally biased region" description="Basic and acidic residues" evidence="19">
    <location>
        <begin position="1434"/>
        <end position="1445"/>
    </location>
</feature>
<evidence type="ECO:0000256" key="2">
    <source>
        <dbReference type="ARBA" id="ARBA00004496"/>
    </source>
</evidence>
<dbReference type="CDD" id="cd05601">
    <property type="entry name" value="STKc_CRIK"/>
    <property type="match status" value="1"/>
</dbReference>
<dbReference type="InterPro" id="IPR008271">
    <property type="entry name" value="Ser/Thr_kinase_AS"/>
</dbReference>
<comment type="catalytic activity">
    <reaction evidence="16">
        <text>L-seryl-[protein] + ATP = O-phospho-L-seryl-[protein] + ADP + H(+)</text>
        <dbReference type="Rhea" id="RHEA:17989"/>
        <dbReference type="Rhea" id="RHEA-COMP:9863"/>
        <dbReference type="Rhea" id="RHEA-COMP:11604"/>
        <dbReference type="ChEBI" id="CHEBI:15378"/>
        <dbReference type="ChEBI" id="CHEBI:29999"/>
        <dbReference type="ChEBI" id="CHEBI:30616"/>
        <dbReference type="ChEBI" id="CHEBI:83421"/>
        <dbReference type="ChEBI" id="CHEBI:456216"/>
        <dbReference type="EC" id="2.7.11.1"/>
    </reaction>
</comment>
<dbReference type="PROSITE" id="PS50011">
    <property type="entry name" value="PROTEIN_KINASE_DOM"/>
    <property type="match status" value="1"/>
</dbReference>
<evidence type="ECO:0000256" key="3">
    <source>
        <dbReference type="ARBA" id="ARBA00012513"/>
    </source>
</evidence>
<accession>A0AAV6V5C6</accession>
<dbReference type="GO" id="GO:0000281">
    <property type="term" value="P:mitotic cytokinesis"/>
    <property type="evidence" value="ECO:0007669"/>
    <property type="project" value="InterPro"/>
</dbReference>
<dbReference type="SMART" id="SM00133">
    <property type="entry name" value="S_TK_X"/>
    <property type="match status" value="1"/>
</dbReference>
<evidence type="ECO:0000256" key="12">
    <source>
        <dbReference type="ARBA" id="ARBA00022833"/>
    </source>
</evidence>
<dbReference type="EC" id="2.7.11.1" evidence="3"/>
<dbReference type="Pfam" id="PF00069">
    <property type="entry name" value="Pkinase"/>
    <property type="match status" value="1"/>
</dbReference>
<dbReference type="Gene3D" id="2.30.29.30">
    <property type="entry name" value="Pleckstrin-homology domain (PH domain)/Phosphotyrosine-binding domain (PTB)"/>
    <property type="match status" value="1"/>
</dbReference>
<dbReference type="CDD" id="cd20814">
    <property type="entry name" value="CRIK"/>
    <property type="match status" value="1"/>
</dbReference>
<dbReference type="InterPro" id="IPR000961">
    <property type="entry name" value="AGC-kinase_C"/>
</dbReference>
<keyword evidence="12" id="KW-0862">Zinc</keyword>
<dbReference type="FunFam" id="3.30.200.20:FF:000017">
    <property type="entry name" value="Non-specific serine/threonine protein kinase"/>
    <property type="match status" value="1"/>
</dbReference>
<feature type="domain" description="Protein kinase" evidence="21">
    <location>
        <begin position="85"/>
        <end position="351"/>
    </location>
</feature>
<evidence type="ECO:0000313" key="26">
    <source>
        <dbReference type="Proteomes" id="UP000827092"/>
    </source>
</evidence>
<dbReference type="InterPro" id="IPR037708">
    <property type="entry name" value="CRIK_dom"/>
</dbReference>
<keyword evidence="11" id="KW-0418">Kinase</keyword>
<dbReference type="EMBL" id="JAFNEN010000149">
    <property type="protein sequence ID" value="KAG8191925.1"/>
    <property type="molecule type" value="Genomic_DNA"/>
</dbReference>
<dbReference type="Gene3D" id="1.10.510.10">
    <property type="entry name" value="Transferase(Phosphotransferase) domain 1"/>
    <property type="match status" value="1"/>
</dbReference>
<keyword evidence="26" id="KW-1185">Reference proteome</keyword>
<evidence type="ECO:0000256" key="17">
    <source>
        <dbReference type="PROSITE-ProRule" id="PRU10141"/>
    </source>
</evidence>
<dbReference type="InterPro" id="IPR001849">
    <property type="entry name" value="PH_domain"/>
</dbReference>
<dbReference type="SMART" id="SM00036">
    <property type="entry name" value="CNH"/>
    <property type="match status" value="1"/>
</dbReference>
<feature type="coiled-coil region" evidence="18">
    <location>
        <begin position="817"/>
        <end position="1015"/>
    </location>
</feature>
<dbReference type="GO" id="GO:0005737">
    <property type="term" value="C:cytoplasm"/>
    <property type="evidence" value="ECO:0007669"/>
    <property type="project" value="UniProtKB-SubCell"/>
</dbReference>
<feature type="compositionally biased region" description="Low complexity" evidence="19">
    <location>
        <begin position="1915"/>
        <end position="1928"/>
    </location>
</feature>
<organism evidence="25 26">
    <name type="scientific">Oedothorax gibbosus</name>
    <dbReference type="NCBI Taxonomy" id="931172"/>
    <lineage>
        <taxon>Eukaryota</taxon>
        <taxon>Metazoa</taxon>
        <taxon>Ecdysozoa</taxon>
        <taxon>Arthropoda</taxon>
        <taxon>Chelicerata</taxon>
        <taxon>Arachnida</taxon>
        <taxon>Araneae</taxon>
        <taxon>Araneomorphae</taxon>
        <taxon>Entelegynae</taxon>
        <taxon>Araneoidea</taxon>
        <taxon>Linyphiidae</taxon>
        <taxon>Erigoninae</taxon>
        <taxon>Oedothorax</taxon>
    </lineage>
</organism>
<feature type="domain" description="CNH" evidence="23">
    <location>
        <begin position="1584"/>
        <end position="1880"/>
    </location>
</feature>
<evidence type="ECO:0000259" key="24">
    <source>
        <dbReference type="PROSITE" id="PS51285"/>
    </source>
</evidence>
<dbReference type="InterPro" id="IPR017892">
    <property type="entry name" value="Pkinase_C"/>
</dbReference>
<dbReference type="GO" id="GO:0004674">
    <property type="term" value="F:protein serine/threonine kinase activity"/>
    <property type="evidence" value="ECO:0007669"/>
    <property type="project" value="UniProtKB-KW"/>
</dbReference>
<feature type="coiled-coil region" evidence="18">
    <location>
        <begin position="1275"/>
        <end position="1302"/>
    </location>
</feature>
<evidence type="ECO:0000256" key="14">
    <source>
        <dbReference type="ARBA" id="ARBA00023054"/>
    </source>
</evidence>
<sequence>MADQNIETIAARFTRLNHLVLGKSNINIPKKYLVHRDSLLDVLFALFEECNVDHLKKDKHIASFVDKFKGVMFELKSLRVSLKDFEVKKIIGRGHFGEVQVVREKATGDVYAMKVLCKQETLSQKNMAFYEEERDIMAKSSSPWLTKLQYAFQDNHNLYLIMEFHPGGDMLSLLEKYDNILPEEMCQFYLAELVLAIQSLHTMGYVHRDIKPDNILIDRTGHIKLADFGSSSKLNSLKQVTSSMPVGTPDYVAPEVLTAMNAGPSSSQSYGVKCDWWSLGIVTYEMVFGSTPFTNEKLLITYSNIMNFKKSLKFPPDACQVNDDLIDLIKNLLQDPATRFGYNDLIMHPLFNDIDWNNIRHTVPPYVPTVTSVDDTSNFDDFEPENRQVMNEWNFKREFSGKNLPFVGFTYTSPFDTMFERLSSDESRTFSPNTSLTEVDAGSKKKEIQSLQQKLSQLSNAEETIRQELEKVKNEIKNKDADIEHTKKEKSYLEQIIVELQAEVKQFKHVLAYEREHRLVTEKKSVHLIRCMKSRQKQDTLRLKAKSQEYEHGDSGLAEEQLEEALHKLDECTKEKADLIEELDDVKHELLDCQQKLYEAEQRLLASSSNVSSESSSNFNCNCTANNVNQNITKRLVSKLEKKNISLENELEAALNAKKKAMNQADALRQVVARLERKITESGNDSSYTSAQSEDDEFMRTIQKCHEEIFNKEAVISEVQEKLSKEEETSEQLRLKLKSAEDELIKYKDMKGLDEAKINSLLEQISAYQKESSENPKVNSNPSPRKSLRKNSFVSSRRNSSPVKKSTNEKHDRILINSELKKENDELKAKIDALTRELENLKNSTKSTEELTKKLKEVEDTLSDAKLDLRVSARKEQQIESISSSLRERNRDLREKLKAFEETISNKTRAEDELKDKLKTLESELSRSTSEIERIEKSHQIEKAKLEERIKTLKDTWENSKDLNQKVAKTQGQYEELSKQNMDLVKECEEKDNKLSNLILENKTLKAELTTKQNECSKYRQVNGVLKSSCIDLEEDLKDFEILVESREKTIAELVEDNEKLRKEVKRLKEGIKDIDSDVRKEEKEKEDLLKHINELTQEIDNQADVHETEMQNLLEELNHYKTVAVELEDQTAHLQKELSLMDNSSKGTSQRIMSLESQLCLIKEEAACHITQISSLKSSNFKLTQALEDALANQQEAQKNIDDLYNELEGEKAQHNHEKVKLQETVSQQSKLINFLQSKTENMEKKKRPNLARLFGKKENIPQVPPPRDSEKLLETERTRCRRLQDQLSHTRAENMALRKEINALSKSASSNAEVPVSPVSRAMHNALTFSPNTHSELDSPVSNPKERLGRLAKPLGMKHKIPHRFVEVMCMRSTKCCTCLDSIHFGRPVAKCQECSVICHPKCSSSLPSTCGLPSGFMQHFRSAMEESSSEDSSRGQDGKSEGWIKLPKTNKQGWDKRYLRLIDNVLYVFDNAEETDEENALVEIDFGSGEAKIAVTSAVSATELPYAATSDLPYVLKLETFPYTTCWPQRCLYIMTSSFQDKQMWVSALENLSEKHSNNQVEESHNKNKLSGKSIWTLKSDVLIDPLCSMILDENVILLGAMEGLCVLKIVNKHTCSLQEKLECFSSVYQIACMRKIGIMLLIHGEDRKLSLTNLNAFESKVYGSSKQPITLSPVLDIKGCHLFAVEEDVPTDAPYICIATFDKVILSQWDSASKTFYSKKIIEASEPCSCIHFTPKSIIFGTDVFYELSLGSYSCKKFLDGNDATLAGIIYGASQFRSYPVAIFEIAADKHDREYLLCFHEIGVFVNSHGQRTRSEDMKWSRLPLHFAFLSPYLFITHFTSLEVIEILPQNSLETGNRATISVHHPQYMGPAHVEHSILVSSTQNRTMELMLIDGSSIGKSDCQIQDNSDDASSATYTGSSSSAKDSVGESEAEDLDFSFATSVEHSSDRNSTSSKASTDSIS</sequence>
<dbReference type="InterPro" id="IPR002219">
    <property type="entry name" value="PKC_DAG/PE"/>
</dbReference>
<dbReference type="SMART" id="SM00233">
    <property type="entry name" value="PH"/>
    <property type="match status" value="1"/>
</dbReference>
<dbReference type="InterPro" id="IPR011009">
    <property type="entry name" value="Kinase-like_dom_sf"/>
</dbReference>
<dbReference type="SUPFAM" id="SSF56112">
    <property type="entry name" value="Protein kinase-like (PK-like)"/>
    <property type="match status" value="1"/>
</dbReference>
<dbReference type="Pfam" id="PF00433">
    <property type="entry name" value="Pkinase_C"/>
    <property type="match status" value="1"/>
</dbReference>
<evidence type="ECO:0000259" key="21">
    <source>
        <dbReference type="PROSITE" id="PS50011"/>
    </source>
</evidence>
<dbReference type="GO" id="GO:0031032">
    <property type="term" value="P:actomyosin structure organization"/>
    <property type="evidence" value="ECO:0007669"/>
    <property type="project" value="TreeGrafter"/>
</dbReference>
<feature type="coiled-coil region" evidence="18">
    <location>
        <begin position="1044"/>
        <end position="1138"/>
    </location>
</feature>
<feature type="domain" description="PH" evidence="20">
    <location>
        <begin position="1440"/>
        <end position="1557"/>
    </location>
</feature>
<evidence type="ECO:0000313" key="25">
    <source>
        <dbReference type="EMBL" id="KAG8191925.1"/>
    </source>
</evidence>
<dbReference type="PANTHER" id="PTHR22988:SF71">
    <property type="entry name" value="CITRON RHO-INTERACTING KINASE"/>
    <property type="match status" value="1"/>
</dbReference>
<dbReference type="Gene3D" id="1.20.5.340">
    <property type="match status" value="1"/>
</dbReference>
<dbReference type="PROSITE" id="PS50003">
    <property type="entry name" value="PH_DOMAIN"/>
    <property type="match status" value="1"/>
</dbReference>
<dbReference type="InterPro" id="IPR057529">
    <property type="entry name" value="MRCK/ROCK_PH"/>
</dbReference>
<feature type="region of interest" description="Disordered" evidence="19">
    <location>
        <begin position="1426"/>
        <end position="1447"/>
    </location>
</feature>
<evidence type="ECO:0000259" key="23">
    <source>
        <dbReference type="PROSITE" id="PS50219"/>
    </source>
</evidence>
<dbReference type="Proteomes" id="UP000827092">
    <property type="component" value="Unassembled WGS sequence"/>
</dbReference>
<feature type="coiled-coil region" evidence="18">
    <location>
        <begin position="441"/>
        <end position="503"/>
    </location>
</feature>
<comment type="cofactor">
    <cofactor evidence="1">
        <name>Mg(2+)</name>
        <dbReference type="ChEBI" id="CHEBI:18420"/>
    </cofactor>
</comment>
<evidence type="ECO:0000256" key="18">
    <source>
        <dbReference type="SAM" id="Coils"/>
    </source>
</evidence>
<feature type="compositionally biased region" description="Polar residues" evidence="19">
    <location>
        <begin position="769"/>
        <end position="805"/>
    </location>
</feature>
<evidence type="ECO:0000256" key="19">
    <source>
        <dbReference type="SAM" id="MobiDB-lite"/>
    </source>
</evidence>
<feature type="binding site" evidence="17">
    <location>
        <position position="114"/>
    </location>
    <ligand>
        <name>ATP</name>
        <dbReference type="ChEBI" id="CHEBI:30616"/>
    </ligand>
</feature>
<dbReference type="PROSITE" id="PS50219">
    <property type="entry name" value="CNH"/>
    <property type="match status" value="1"/>
</dbReference>
<dbReference type="FunFam" id="1.10.510.10:FF:000751">
    <property type="entry name" value="Non-specific serine/threonine protein kinase"/>
    <property type="match status" value="1"/>
</dbReference>
<dbReference type="InterPro" id="IPR001180">
    <property type="entry name" value="CNH_dom"/>
</dbReference>
<feature type="compositionally biased region" description="Low complexity" evidence="19">
    <location>
        <begin position="1956"/>
        <end position="1967"/>
    </location>
</feature>
<dbReference type="PROSITE" id="PS50081">
    <property type="entry name" value="ZF_DAG_PE_2"/>
    <property type="match status" value="1"/>
</dbReference>
<keyword evidence="5" id="KW-0723">Serine/threonine-protein kinase</keyword>
<evidence type="ECO:0000256" key="10">
    <source>
        <dbReference type="ARBA" id="ARBA00022771"/>
    </source>
</evidence>
<keyword evidence="10" id="KW-0863">Zinc-finger</keyword>
<evidence type="ECO:0000259" key="20">
    <source>
        <dbReference type="PROSITE" id="PS50003"/>
    </source>
</evidence>
<comment type="catalytic activity">
    <reaction evidence="15">
        <text>L-threonyl-[protein] + ATP = O-phospho-L-threonyl-[protein] + ADP + H(+)</text>
        <dbReference type="Rhea" id="RHEA:46608"/>
        <dbReference type="Rhea" id="RHEA-COMP:11060"/>
        <dbReference type="Rhea" id="RHEA-COMP:11605"/>
        <dbReference type="ChEBI" id="CHEBI:15378"/>
        <dbReference type="ChEBI" id="CHEBI:30013"/>
        <dbReference type="ChEBI" id="CHEBI:30616"/>
        <dbReference type="ChEBI" id="CHEBI:61977"/>
        <dbReference type="ChEBI" id="CHEBI:456216"/>
        <dbReference type="EC" id="2.7.11.1"/>
    </reaction>
</comment>
<reference evidence="25 26" key="1">
    <citation type="journal article" date="2022" name="Nat. Ecol. Evol.">
        <title>A masculinizing supergene underlies an exaggerated male reproductive morph in a spider.</title>
        <authorList>
            <person name="Hendrickx F."/>
            <person name="De Corte Z."/>
            <person name="Sonet G."/>
            <person name="Van Belleghem S.M."/>
            <person name="Kostlbacher S."/>
            <person name="Vangestel C."/>
        </authorList>
    </citation>
    <scope>NUCLEOTIDE SEQUENCE [LARGE SCALE GENOMIC DNA]</scope>
    <source>
        <strain evidence="25">W744_W776</strain>
    </source>
</reference>
<dbReference type="SUPFAM" id="SSF50729">
    <property type="entry name" value="PH domain-like"/>
    <property type="match status" value="1"/>
</dbReference>
<protein>
    <recommendedName>
        <fullName evidence="3">non-specific serine/threonine protein kinase</fullName>
        <ecNumber evidence="3">2.7.11.1</ecNumber>
    </recommendedName>
</protein>
<evidence type="ECO:0000256" key="11">
    <source>
        <dbReference type="ARBA" id="ARBA00022777"/>
    </source>
</evidence>
<dbReference type="PANTHER" id="PTHR22988">
    <property type="entry name" value="MYOTONIC DYSTROPHY S/T KINASE-RELATED"/>
    <property type="match status" value="1"/>
</dbReference>
<evidence type="ECO:0000259" key="22">
    <source>
        <dbReference type="PROSITE" id="PS50081"/>
    </source>
</evidence>
<feature type="domain" description="Phorbol-ester/DAG-type" evidence="22">
    <location>
        <begin position="1364"/>
        <end position="1413"/>
    </location>
</feature>
<keyword evidence="9 17" id="KW-0547">Nucleotide-binding</keyword>
<dbReference type="SMART" id="SM00109">
    <property type="entry name" value="C1"/>
    <property type="match status" value="1"/>
</dbReference>
<evidence type="ECO:0000256" key="5">
    <source>
        <dbReference type="ARBA" id="ARBA00022527"/>
    </source>
</evidence>
<keyword evidence="8" id="KW-0479">Metal-binding</keyword>
<dbReference type="PROSITE" id="PS00107">
    <property type="entry name" value="PROTEIN_KINASE_ATP"/>
    <property type="match status" value="1"/>
</dbReference>